<name>A0A7E4W5L4_PANRE</name>
<reference evidence="2" key="1">
    <citation type="journal article" date="2013" name="Genetics">
        <title>The draft genome and transcriptome of Panagrellus redivivus are shaped by the harsh demands of a free-living lifestyle.</title>
        <authorList>
            <person name="Srinivasan J."/>
            <person name="Dillman A.R."/>
            <person name="Macchietto M.G."/>
            <person name="Heikkinen L."/>
            <person name="Lakso M."/>
            <person name="Fracchia K.M."/>
            <person name="Antoshechkin I."/>
            <person name="Mortazavi A."/>
            <person name="Wong G."/>
            <person name="Sternberg P.W."/>
        </authorList>
    </citation>
    <scope>NUCLEOTIDE SEQUENCE [LARGE SCALE GENOMIC DNA]</scope>
    <source>
        <strain evidence="2">MT8872</strain>
    </source>
</reference>
<reference evidence="3" key="2">
    <citation type="submission" date="2020-10" db="UniProtKB">
        <authorList>
            <consortium name="WormBaseParasite"/>
        </authorList>
    </citation>
    <scope>IDENTIFICATION</scope>
</reference>
<keyword evidence="2" id="KW-1185">Reference proteome</keyword>
<feature type="compositionally biased region" description="Polar residues" evidence="1">
    <location>
        <begin position="164"/>
        <end position="179"/>
    </location>
</feature>
<dbReference type="WBParaSite" id="Pan_g7844.t1">
    <property type="protein sequence ID" value="Pan_g7844.t1"/>
    <property type="gene ID" value="Pan_g7844"/>
</dbReference>
<proteinExistence type="predicted"/>
<dbReference type="AlphaFoldDB" id="A0A7E4W5L4"/>
<evidence type="ECO:0000313" key="2">
    <source>
        <dbReference type="Proteomes" id="UP000492821"/>
    </source>
</evidence>
<feature type="region of interest" description="Disordered" evidence="1">
    <location>
        <begin position="157"/>
        <end position="199"/>
    </location>
</feature>
<organism evidence="2 3">
    <name type="scientific">Panagrellus redivivus</name>
    <name type="common">Microworm</name>
    <dbReference type="NCBI Taxonomy" id="6233"/>
    <lineage>
        <taxon>Eukaryota</taxon>
        <taxon>Metazoa</taxon>
        <taxon>Ecdysozoa</taxon>
        <taxon>Nematoda</taxon>
        <taxon>Chromadorea</taxon>
        <taxon>Rhabditida</taxon>
        <taxon>Tylenchina</taxon>
        <taxon>Panagrolaimomorpha</taxon>
        <taxon>Panagrolaimoidea</taxon>
        <taxon>Panagrolaimidae</taxon>
        <taxon>Panagrellus</taxon>
    </lineage>
</organism>
<evidence type="ECO:0000256" key="1">
    <source>
        <dbReference type="SAM" id="MobiDB-lite"/>
    </source>
</evidence>
<sequence>MSSGVSECSCRRINWKCPTVIRILDRHLIHNRPNEETLKVLHEHTSVLCSNSVFRKHVATRRRKLFSKEEHVNVQYIMDNVAKDDSKDGIKLSAEKMPATQPSDFNVVASIDTTVAAYWKRRRLEQDGLFLETTSDLSNHNNDVAYRKAVSTETRYTYPKTDNVDSSSKMIHQNSSHAPSNKVPPAMSSQKPSHSEPKADDTLLLKLNQQNSNHTTSNDLPTTTPSVPSRLVTSHLEISDGASSSSKAGLQNNSHGLTPGFSATINHPLAVSHSFSTFPKTNDGASSSKVPIQSHGKPFSFTQFPMMNHVASSSKPAVPSTMTSASLMPHPKTNHGALSSTDPFKLPSMPFYDPPRRFILDEAERVRFSKLIRKNAHFVEAPPNMPIVKNLLDHFRYS</sequence>
<evidence type="ECO:0000313" key="3">
    <source>
        <dbReference type="WBParaSite" id="Pan_g7844.t1"/>
    </source>
</evidence>
<dbReference type="Proteomes" id="UP000492821">
    <property type="component" value="Unassembled WGS sequence"/>
</dbReference>
<protein>
    <submittedName>
        <fullName evidence="3">SWIM-type domain-containing protein</fullName>
    </submittedName>
</protein>
<accession>A0A7E4W5L4</accession>